<evidence type="ECO:0000256" key="2">
    <source>
        <dbReference type="SAM" id="SignalP"/>
    </source>
</evidence>
<dbReference type="Proteomes" id="UP001244295">
    <property type="component" value="Unassembled WGS sequence"/>
</dbReference>
<dbReference type="PROSITE" id="PS51257">
    <property type="entry name" value="PROKAR_LIPOPROTEIN"/>
    <property type="match status" value="1"/>
</dbReference>
<proteinExistence type="predicted"/>
<name>A0A250DEW4_9BURK</name>
<evidence type="ECO:0000256" key="1">
    <source>
        <dbReference type="SAM" id="MobiDB-lite"/>
    </source>
</evidence>
<dbReference type="EMBL" id="CP023284">
    <property type="protein sequence ID" value="ATA52681.1"/>
    <property type="molecule type" value="Genomic_DNA"/>
</dbReference>
<dbReference type="EMBL" id="JAUSRR010000012">
    <property type="protein sequence ID" value="MDP9926827.1"/>
    <property type="molecule type" value="Genomic_DNA"/>
</dbReference>
<protein>
    <recommendedName>
        <fullName evidence="6">Secreted protein</fullName>
    </recommendedName>
</protein>
<feature type="compositionally biased region" description="Pro residues" evidence="1">
    <location>
        <begin position="128"/>
        <end position="138"/>
    </location>
</feature>
<feature type="region of interest" description="Disordered" evidence="1">
    <location>
        <begin position="61"/>
        <end position="83"/>
    </location>
</feature>
<dbReference type="Proteomes" id="UP000217154">
    <property type="component" value="Chromosome"/>
</dbReference>
<feature type="signal peptide" evidence="2">
    <location>
        <begin position="1"/>
        <end position="31"/>
    </location>
</feature>
<organism evidence="3 5">
    <name type="scientific">Variovorax boronicumulans</name>
    <dbReference type="NCBI Taxonomy" id="436515"/>
    <lineage>
        <taxon>Bacteria</taxon>
        <taxon>Pseudomonadati</taxon>
        <taxon>Pseudomonadota</taxon>
        <taxon>Betaproteobacteria</taxon>
        <taxon>Burkholderiales</taxon>
        <taxon>Comamonadaceae</taxon>
        <taxon>Variovorax</taxon>
    </lineage>
</organism>
<evidence type="ECO:0000313" key="3">
    <source>
        <dbReference type="EMBL" id="ATA52681.1"/>
    </source>
</evidence>
<accession>A0A250DEW4</accession>
<evidence type="ECO:0000313" key="4">
    <source>
        <dbReference type="EMBL" id="MDP9926827.1"/>
    </source>
</evidence>
<dbReference type="RefSeq" id="WP_095743684.1">
    <property type="nucleotide sequence ID" value="NZ_BKDH01000002.1"/>
</dbReference>
<evidence type="ECO:0000313" key="5">
    <source>
        <dbReference type="Proteomes" id="UP000217154"/>
    </source>
</evidence>
<evidence type="ECO:0008006" key="6">
    <source>
        <dbReference type="Google" id="ProtNLM"/>
    </source>
</evidence>
<dbReference type="KEGG" id="vbo:CKY39_05235"/>
<feature type="region of interest" description="Disordered" evidence="1">
    <location>
        <begin position="103"/>
        <end position="138"/>
    </location>
</feature>
<dbReference type="GeneID" id="82270470"/>
<gene>
    <name evidence="3" type="ORF">CKY39_05235</name>
    <name evidence="4" type="ORF">J2W25_005876</name>
</gene>
<reference evidence="4" key="2">
    <citation type="submission" date="2023-07" db="EMBL/GenBank/DDBJ databases">
        <title>Sorghum-associated microbial communities from plants grown in Nebraska, USA.</title>
        <authorList>
            <person name="Schachtman D."/>
        </authorList>
    </citation>
    <scope>NUCLEOTIDE SEQUENCE</scope>
    <source>
        <strain evidence="4">DS2795</strain>
    </source>
</reference>
<feature type="chain" id="PRO_5042693374" description="Secreted protein" evidence="2">
    <location>
        <begin position="32"/>
        <end position="138"/>
    </location>
</feature>
<keyword evidence="2" id="KW-0732">Signal</keyword>
<dbReference type="AlphaFoldDB" id="A0A250DEW4"/>
<reference evidence="3 5" key="1">
    <citation type="submission" date="2017-09" db="EMBL/GenBank/DDBJ databases">
        <title>The diverse metabolic capabilities of V. boronicumulans make it an excellent choice for continued studies on novel biodegradation.</title>
        <authorList>
            <person name="Sun S."/>
        </authorList>
    </citation>
    <scope>NUCLEOTIDE SEQUENCE [LARGE SCALE GENOMIC DNA]</scope>
    <source>
        <strain evidence="3 5">J1</strain>
    </source>
</reference>
<sequence>MTTHSLRSTVSTAALVAFGGFFMACAPLASAQAPGSDARMQKERATCDGVQQDRAACLREAGAARQEAGRHGLTTPGAEREDANALARCREQPVADRADCEARIRGGARTSTEGSVMGGGVIRETVTPLPPQPVQPAR</sequence>